<organism evidence="1 2">
    <name type="scientific">Dermacentor silvarum</name>
    <name type="common">Tick</name>
    <dbReference type="NCBI Taxonomy" id="543639"/>
    <lineage>
        <taxon>Eukaryota</taxon>
        <taxon>Metazoa</taxon>
        <taxon>Ecdysozoa</taxon>
        <taxon>Arthropoda</taxon>
        <taxon>Chelicerata</taxon>
        <taxon>Arachnida</taxon>
        <taxon>Acari</taxon>
        <taxon>Parasitiformes</taxon>
        <taxon>Ixodida</taxon>
        <taxon>Ixodoidea</taxon>
        <taxon>Ixodidae</taxon>
        <taxon>Rhipicephalinae</taxon>
        <taxon>Dermacentor</taxon>
    </lineage>
</organism>
<name>A0ACB8D020_DERSI</name>
<dbReference type="Proteomes" id="UP000821865">
    <property type="component" value="Chromosome 4"/>
</dbReference>
<accession>A0ACB8D020</accession>
<keyword evidence="2" id="KW-1185">Reference proteome</keyword>
<reference evidence="1" key="1">
    <citation type="submission" date="2020-05" db="EMBL/GenBank/DDBJ databases">
        <title>Large-scale comparative analyses of tick genomes elucidate their genetic diversity and vector capacities.</title>
        <authorList>
            <person name="Jia N."/>
            <person name="Wang J."/>
            <person name="Shi W."/>
            <person name="Du L."/>
            <person name="Sun Y."/>
            <person name="Zhan W."/>
            <person name="Jiang J."/>
            <person name="Wang Q."/>
            <person name="Zhang B."/>
            <person name="Ji P."/>
            <person name="Sakyi L.B."/>
            <person name="Cui X."/>
            <person name="Yuan T."/>
            <person name="Jiang B."/>
            <person name="Yang W."/>
            <person name="Lam T.T.-Y."/>
            <person name="Chang Q."/>
            <person name="Ding S."/>
            <person name="Wang X."/>
            <person name="Zhu J."/>
            <person name="Ruan X."/>
            <person name="Zhao L."/>
            <person name="Wei J."/>
            <person name="Que T."/>
            <person name="Du C."/>
            <person name="Cheng J."/>
            <person name="Dai P."/>
            <person name="Han X."/>
            <person name="Huang E."/>
            <person name="Gao Y."/>
            <person name="Liu J."/>
            <person name="Shao H."/>
            <person name="Ye R."/>
            <person name="Li L."/>
            <person name="Wei W."/>
            <person name="Wang X."/>
            <person name="Wang C."/>
            <person name="Yang T."/>
            <person name="Huo Q."/>
            <person name="Li W."/>
            <person name="Guo W."/>
            <person name="Chen H."/>
            <person name="Zhou L."/>
            <person name="Ni X."/>
            <person name="Tian J."/>
            <person name="Zhou Y."/>
            <person name="Sheng Y."/>
            <person name="Liu T."/>
            <person name="Pan Y."/>
            <person name="Xia L."/>
            <person name="Li J."/>
            <person name="Zhao F."/>
            <person name="Cao W."/>
        </authorList>
    </citation>
    <scope>NUCLEOTIDE SEQUENCE</scope>
    <source>
        <strain evidence="1">Dsil-2018</strain>
    </source>
</reference>
<proteinExistence type="predicted"/>
<dbReference type="EMBL" id="CM023473">
    <property type="protein sequence ID" value="KAH7954733.1"/>
    <property type="molecule type" value="Genomic_DNA"/>
</dbReference>
<protein>
    <submittedName>
        <fullName evidence="1">Uncharacterized protein</fullName>
    </submittedName>
</protein>
<sequence length="159" mass="17672">MVSAQYSSRCAVFGVDAVIFIVRSADSRLLLLFFFFFPRAHCNHVEAWLFQQNTPPPPPSRPLHLRAHLQDRSVSGVYQWCGLEPLTKYAMVRAIGQTHGLSTDHVSPDAEPSSGAPRPRDCRLEHSRLQQLGIARHTPFAQGVAGFARFLQPAAGQQP</sequence>
<evidence type="ECO:0000313" key="2">
    <source>
        <dbReference type="Proteomes" id="UP000821865"/>
    </source>
</evidence>
<comment type="caution">
    <text evidence="1">The sequence shown here is derived from an EMBL/GenBank/DDBJ whole genome shotgun (WGS) entry which is preliminary data.</text>
</comment>
<gene>
    <name evidence="1" type="ORF">HPB49_021356</name>
</gene>
<evidence type="ECO:0000313" key="1">
    <source>
        <dbReference type="EMBL" id="KAH7954733.1"/>
    </source>
</evidence>